<evidence type="ECO:0000256" key="1">
    <source>
        <dbReference type="SAM" id="MobiDB-lite"/>
    </source>
</evidence>
<dbReference type="AlphaFoldDB" id="A0A0F5JWP9"/>
<dbReference type="EMBL" id="LAQU01000022">
    <property type="protein sequence ID" value="KKB62283.1"/>
    <property type="molecule type" value="Genomic_DNA"/>
</dbReference>
<evidence type="ECO:0000313" key="2">
    <source>
        <dbReference type="EMBL" id="KKB62283.1"/>
    </source>
</evidence>
<name>A0A0F5JWP9_9BURK</name>
<comment type="caution">
    <text evidence="2">The sequence shown here is derived from an EMBL/GenBank/DDBJ whole genome shotgun (WGS) entry which is preliminary data.</text>
</comment>
<accession>A0A0F5JWP9</accession>
<reference evidence="2 3" key="1">
    <citation type="submission" date="2015-03" db="EMBL/GenBank/DDBJ databases">
        <title>Draft Genome Sequence of Burkholderia andropogonis type strain ICMP2807, isolated from Sorghum bicolor.</title>
        <authorList>
            <person name="Lopes-Santos L."/>
            <person name="Castro D.B."/>
            <person name="Ottoboni L.M."/>
            <person name="Park D."/>
            <person name="Weirc B.S."/>
            <person name="Destefano S.A."/>
        </authorList>
    </citation>
    <scope>NUCLEOTIDE SEQUENCE [LARGE SCALE GENOMIC DNA]</scope>
    <source>
        <strain evidence="2 3">ICMP2807</strain>
    </source>
</reference>
<organism evidence="2 3">
    <name type="scientific">Robbsia andropogonis</name>
    <dbReference type="NCBI Taxonomy" id="28092"/>
    <lineage>
        <taxon>Bacteria</taxon>
        <taxon>Pseudomonadati</taxon>
        <taxon>Pseudomonadota</taxon>
        <taxon>Betaproteobacteria</taxon>
        <taxon>Burkholderiales</taxon>
        <taxon>Burkholderiaceae</taxon>
        <taxon>Robbsia</taxon>
    </lineage>
</organism>
<dbReference type="Proteomes" id="UP000033618">
    <property type="component" value="Unassembled WGS sequence"/>
</dbReference>
<sequence>MVAGQVSRRSEGRRRDARSDAIAVRTLDCVDDAMTAPADAIALPHARQCPRYDPLTSTS</sequence>
<proteinExistence type="predicted"/>
<gene>
    <name evidence="2" type="ORF">WM40_18530</name>
</gene>
<dbReference type="STRING" id="28092.WM40_18530"/>
<keyword evidence="3" id="KW-1185">Reference proteome</keyword>
<dbReference type="PATRIC" id="fig|28092.6.peg.4347"/>
<feature type="compositionally biased region" description="Basic and acidic residues" evidence="1">
    <location>
        <begin position="8"/>
        <end position="19"/>
    </location>
</feature>
<feature type="region of interest" description="Disordered" evidence="1">
    <location>
        <begin position="1"/>
        <end position="20"/>
    </location>
</feature>
<protein>
    <submittedName>
        <fullName evidence="2">Uncharacterized protein</fullName>
    </submittedName>
</protein>
<evidence type="ECO:0000313" key="3">
    <source>
        <dbReference type="Proteomes" id="UP000033618"/>
    </source>
</evidence>